<gene>
    <name evidence="1" type="ORF">ACFPUZ_13140</name>
</gene>
<proteinExistence type="predicted"/>
<reference evidence="2" key="1">
    <citation type="journal article" date="2019" name="Int. J. Syst. Evol. Microbiol.">
        <title>The Global Catalogue of Microorganisms (GCM) 10K type strain sequencing project: providing services to taxonomists for standard genome sequencing and annotation.</title>
        <authorList>
            <consortium name="The Broad Institute Genomics Platform"/>
            <consortium name="The Broad Institute Genome Sequencing Center for Infectious Disease"/>
            <person name="Wu L."/>
            <person name="Ma J."/>
        </authorList>
    </citation>
    <scope>NUCLEOTIDE SEQUENCE [LARGE SCALE GENOMIC DNA]</scope>
    <source>
        <strain evidence="2">CCUG 51943</strain>
    </source>
</reference>
<evidence type="ECO:0000313" key="2">
    <source>
        <dbReference type="Proteomes" id="UP001596244"/>
    </source>
</evidence>
<dbReference type="EMBL" id="JBHSQE010000010">
    <property type="protein sequence ID" value="MFC6147745.1"/>
    <property type="molecule type" value="Genomic_DNA"/>
</dbReference>
<dbReference type="RefSeq" id="WP_377002390.1">
    <property type="nucleotide sequence ID" value="NZ_JBHSQE010000010.1"/>
</dbReference>
<evidence type="ECO:0000313" key="1">
    <source>
        <dbReference type="EMBL" id="MFC6147745.1"/>
    </source>
</evidence>
<name>A0ABW1QGN5_9CORY</name>
<comment type="caution">
    <text evidence="1">The sequence shown here is derived from an EMBL/GenBank/DDBJ whole genome shotgun (WGS) entry which is preliminary data.</text>
</comment>
<dbReference type="Proteomes" id="UP001596244">
    <property type="component" value="Unassembled WGS sequence"/>
</dbReference>
<organism evidence="1 2">
    <name type="scientific">Corynebacterium nasicanis</name>
    <dbReference type="NCBI Taxonomy" id="1448267"/>
    <lineage>
        <taxon>Bacteria</taxon>
        <taxon>Bacillati</taxon>
        <taxon>Actinomycetota</taxon>
        <taxon>Actinomycetes</taxon>
        <taxon>Mycobacteriales</taxon>
        <taxon>Corynebacteriaceae</taxon>
        <taxon>Corynebacterium</taxon>
    </lineage>
</organism>
<evidence type="ECO:0008006" key="3">
    <source>
        <dbReference type="Google" id="ProtNLM"/>
    </source>
</evidence>
<protein>
    <recommendedName>
        <fullName evidence="3">Branched-chain amino acid ABC transporter permease</fullName>
    </recommendedName>
</protein>
<accession>A0ABW1QGN5</accession>
<sequence>MWLAVLAGLTEGLGAVLVTGDQSLFGPTLLGYAVQYPATEVRWSGVLALGAAAFRRRDLSA</sequence>
<keyword evidence="2" id="KW-1185">Reference proteome</keyword>